<comment type="caution">
    <text evidence="2">The sequence shown here is derived from an EMBL/GenBank/DDBJ whole genome shotgun (WGS) entry which is preliminary data.</text>
</comment>
<keyword evidence="3" id="KW-1185">Reference proteome</keyword>
<accession>A0A3R8S850</accession>
<dbReference type="RefSeq" id="WP_125243887.1">
    <property type="nucleotide sequence ID" value="NZ_RSED01000010.1"/>
</dbReference>
<evidence type="ECO:0000313" key="2">
    <source>
        <dbReference type="EMBL" id="RRS03682.1"/>
    </source>
</evidence>
<keyword evidence="1" id="KW-1133">Transmembrane helix</keyword>
<gene>
    <name evidence="2" type="ORF">EIP75_13910</name>
</gene>
<reference evidence="2 3" key="1">
    <citation type="submission" date="2018-12" db="EMBL/GenBank/DDBJ databases">
        <title>The whole draft genome of Aquabacterium sp. SJQ9.</title>
        <authorList>
            <person name="Sun L."/>
            <person name="Gao X."/>
            <person name="Chen W."/>
            <person name="Huang K."/>
        </authorList>
    </citation>
    <scope>NUCLEOTIDE SEQUENCE [LARGE SCALE GENOMIC DNA]</scope>
    <source>
        <strain evidence="2 3">SJQ9</strain>
    </source>
</reference>
<feature type="transmembrane region" description="Helical" evidence="1">
    <location>
        <begin position="285"/>
        <end position="309"/>
    </location>
</feature>
<evidence type="ECO:0000313" key="3">
    <source>
        <dbReference type="Proteomes" id="UP000269265"/>
    </source>
</evidence>
<dbReference type="Proteomes" id="UP000269265">
    <property type="component" value="Unassembled WGS sequence"/>
</dbReference>
<feature type="transmembrane region" description="Helical" evidence="1">
    <location>
        <begin position="212"/>
        <end position="238"/>
    </location>
</feature>
<proteinExistence type="predicted"/>
<feature type="transmembrane region" description="Helical" evidence="1">
    <location>
        <begin position="126"/>
        <end position="149"/>
    </location>
</feature>
<name>A0A3R8S850_9BURK</name>
<keyword evidence="1" id="KW-0812">Transmembrane</keyword>
<dbReference type="AlphaFoldDB" id="A0A3R8S850"/>
<protein>
    <submittedName>
        <fullName evidence="2">Uncharacterized protein</fullName>
    </submittedName>
</protein>
<feature type="transmembrane region" description="Helical" evidence="1">
    <location>
        <begin position="49"/>
        <end position="70"/>
    </location>
</feature>
<dbReference type="EMBL" id="RSED01000010">
    <property type="protein sequence ID" value="RRS03682.1"/>
    <property type="molecule type" value="Genomic_DNA"/>
</dbReference>
<feature type="transmembrane region" description="Helical" evidence="1">
    <location>
        <begin position="82"/>
        <end position="101"/>
    </location>
</feature>
<keyword evidence="1" id="KW-0472">Membrane</keyword>
<sequence length="333" mass="34378">MNITTTNSKSGAFAPDGAAGSEVSGRFDWWQAVVRVLGSIEAVRDGRAMYVLLAAFAAGGLAFAMAQASLGRDEVPWAVGQGAAALFIVFYGSNAAGLLLMDRALGRPAREVTDAVLDALGVGHRVLITLAVVGLAAAALLGVLAGLFWLCRLPTVGPWLYALVVPLTVVVLGLAMLAGGAVVGPLTGPTVWAGASSWQSVRQVRRFLRHHVLHAAVMMVGLSLVTGLVGAGTGFVVMAGGRLMAEASVWLTGVDVPPEVLMVGLFGGGLNNINARVVPPQAMGYIHAAAIGGGVVFSLALVMPTLVYLRGVCEIYLTLRSRDAELQGAQNEV</sequence>
<organism evidence="2 3">
    <name type="scientific">Aquabacterium soli</name>
    <dbReference type="NCBI Taxonomy" id="2493092"/>
    <lineage>
        <taxon>Bacteria</taxon>
        <taxon>Pseudomonadati</taxon>
        <taxon>Pseudomonadota</taxon>
        <taxon>Betaproteobacteria</taxon>
        <taxon>Burkholderiales</taxon>
        <taxon>Aquabacterium</taxon>
    </lineage>
</organism>
<dbReference type="OrthoDB" id="8898117at2"/>
<feature type="transmembrane region" description="Helical" evidence="1">
    <location>
        <begin position="161"/>
        <end position="183"/>
    </location>
</feature>
<evidence type="ECO:0000256" key="1">
    <source>
        <dbReference type="SAM" id="Phobius"/>
    </source>
</evidence>